<evidence type="ECO:0000256" key="1">
    <source>
        <dbReference type="SAM" id="Coils"/>
    </source>
</evidence>
<name>Q3A3J5_SYNC1</name>
<gene>
    <name evidence="2" type="ordered locus">Pcar_1821</name>
</gene>
<dbReference type="KEGG" id="pca:Pcar_1821"/>
<feature type="coiled-coil region" evidence="1">
    <location>
        <begin position="55"/>
        <end position="89"/>
    </location>
</feature>
<evidence type="ECO:0000313" key="2">
    <source>
        <dbReference type="EMBL" id="ABA89062.1"/>
    </source>
</evidence>
<evidence type="ECO:0000313" key="3">
    <source>
        <dbReference type="Proteomes" id="UP000002534"/>
    </source>
</evidence>
<proteinExistence type="predicted"/>
<dbReference type="RefSeq" id="WP_011341561.1">
    <property type="nucleotide sequence ID" value="NC_007498.2"/>
</dbReference>
<dbReference type="AlphaFoldDB" id="Q3A3J5"/>
<reference evidence="2 3" key="2">
    <citation type="journal article" date="2012" name="BMC Genomics">
        <title>The genome of Pelobacter carbinolicus reveals surprising metabolic capabilities and physiological features.</title>
        <authorList>
            <person name="Aklujkar M."/>
            <person name="Haveman S.A."/>
            <person name="Didonato R.Jr."/>
            <person name="Chertkov O."/>
            <person name="Han C.S."/>
            <person name="Land M.L."/>
            <person name="Brown P."/>
            <person name="Lovley D.R."/>
        </authorList>
    </citation>
    <scope>NUCLEOTIDE SEQUENCE [LARGE SCALE GENOMIC DNA]</scope>
    <source>
        <strain evidence="3">DSM 2380 / NBRC 103641 / GraBd1</strain>
    </source>
</reference>
<dbReference type="STRING" id="338963.Pcar_1821"/>
<dbReference type="HOGENOM" id="CLU_1601117_0_0_7"/>
<dbReference type="EMBL" id="CP000142">
    <property type="protein sequence ID" value="ABA89062.1"/>
    <property type="molecule type" value="Genomic_DNA"/>
</dbReference>
<accession>Q3A3J5</accession>
<organism evidence="2 3">
    <name type="scientific">Syntrophotalea carbinolica (strain DSM 2380 / NBRC 103641 / GraBd1)</name>
    <name type="common">Pelobacter carbinolicus</name>
    <dbReference type="NCBI Taxonomy" id="338963"/>
    <lineage>
        <taxon>Bacteria</taxon>
        <taxon>Pseudomonadati</taxon>
        <taxon>Thermodesulfobacteriota</taxon>
        <taxon>Desulfuromonadia</taxon>
        <taxon>Desulfuromonadales</taxon>
        <taxon>Syntrophotaleaceae</taxon>
        <taxon>Syntrophotalea</taxon>
    </lineage>
</organism>
<sequence length="166" mass="18999">MNLPDRHEIETQLAGIRAEVAEHRHQLGRLINNRRQAYRSEAVLAGLLDKPGEDPENIQRQLAEARENIDRYTAEIDHTEEMVEDLEAEALRHIECLEIRRRVPGIVRDLSVLWSCRASRGRLAPSLPSYAGELIREQLQAAGREFQTGEKDLAAVTGRLKRSYRI</sequence>
<keyword evidence="1" id="KW-0175">Coiled coil</keyword>
<dbReference type="Proteomes" id="UP000002534">
    <property type="component" value="Chromosome"/>
</dbReference>
<keyword evidence="3" id="KW-1185">Reference proteome</keyword>
<reference evidence="3" key="1">
    <citation type="submission" date="2005-10" db="EMBL/GenBank/DDBJ databases">
        <title>Complete sequence of Pelobacter carbinolicus DSM 2380.</title>
        <authorList>
            <person name="Copeland A."/>
            <person name="Lucas S."/>
            <person name="Lapidus A."/>
            <person name="Barry K."/>
            <person name="Detter J.C."/>
            <person name="Glavina T."/>
            <person name="Hammon N."/>
            <person name="Israni S."/>
            <person name="Pitluck S."/>
            <person name="Chertkov O."/>
            <person name="Schmutz J."/>
            <person name="Larimer F."/>
            <person name="Land M."/>
            <person name="Kyrpides N."/>
            <person name="Ivanova N."/>
            <person name="Richardson P."/>
        </authorList>
    </citation>
    <scope>NUCLEOTIDE SEQUENCE [LARGE SCALE GENOMIC DNA]</scope>
    <source>
        <strain evidence="3">DSM 2380 / NBRC 103641 / GraBd1</strain>
    </source>
</reference>
<protein>
    <submittedName>
        <fullName evidence="2">Uncharacterized protein</fullName>
    </submittedName>
</protein>